<name>L5L1I0_PTEAL</name>
<dbReference type="SMART" id="SM00202">
    <property type="entry name" value="SR"/>
    <property type="match status" value="1"/>
</dbReference>
<feature type="domain" description="Protein kinase" evidence="16">
    <location>
        <begin position="442"/>
        <end position="737"/>
    </location>
</feature>
<dbReference type="Pfam" id="PF00530">
    <property type="entry name" value="SRCR"/>
    <property type="match status" value="1"/>
</dbReference>
<keyword evidence="4" id="KW-0547">Nucleotide-binding</keyword>
<dbReference type="InterPro" id="IPR011009">
    <property type="entry name" value="Kinase-like_dom_sf"/>
</dbReference>
<evidence type="ECO:0000256" key="3">
    <source>
        <dbReference type="ARBA" id="ARBA00022737"/>
    </source>
</evidence>
<keyword evidence="9" id="KW-0325">Glycoprotein</keyword>
<dbReference type="GO" id="GO:0004674">
    <property type="term" value="F:protein serine/threonine kinase activity"/>
    <property type="evidence" value="ECO:0007669"/>
    <property type="project" value="InterPro"/>
</dbReference>
<evidence type="ECO:0000256" key="6">
    <source>
        <dbReference type="ARBA" id="ARBA00022840"/>
    </source>
</evidence>
<dbReference type="AlphaFoldDB" id="L5L1I0"/>
<dbReference type="PROSITE" id="PS00420">
    <property type="entry name" value="SRCR_1"/>
    <property type="match status" value="1"/>
</dbReference>
<dbReference type="GO" id="GO:0005524">
    <property type="term" value="F:ATP binding"/>
    <property type="evidence" value="ECO:0007669"/>
    <property type="project" value="UniProtKB-KW"/>
</dbReference>
<evidence type="ECO:0000256" key="11">
    <source>
        <dbReference type="ARBA" id="ARBA00064153"/>
    </source>
</evidence>
<feature type="domain" description="SRCR" evidence="17">
    <location>
        <begin position="346"/>
        <end position="404"/>
    </location>
</feature>
<evidence type="ECO:0000259" key="17">
    <source>
        <dbReference type="PROSITE" id="PS50287"/>
    </source>
</evidence>
<accession>L5L1I0</accession>
<dbReference type="SUPFAM" id="SSF56112">
    <property type="entry name" value="Protein kinase-like (PK-like)"/>
    <property type="match status" value="1"/>
</dbReference>
<keyword evidence="1" id="KW-0808">Transferase</keyword>
<keyword evidence="8 18" id="KW-0675">Receptor</keyword>
<sequence>MENKAMYLHTVSDRDAGSIFEEPFDGRSLSKLNLCEDGPCQKRRVGGCCTQLGSLSALKHAVLGLYLLVFLILVGIFILAVSKPRSSPEDLKALTRNVNRLNESFRDLQLRLLQAPLQADLTEQVWKVQDALQNQSDSLLALAGAVQRLEGALWGLQAQAAQTEQAVALLRDRTSLQSDAVQLELYQLQVESNRSQLLLRRHAGLLDGLARRVDVLGEELADVGGALRGLNYSLSYDVALHSTRLQDLQVLVTNASEDTRRMRLVHMGMELQLKQELAMLNTITEDLRLKDWEHSIALRNISLAKGLPGERGTPGLPGPKGDDGKPGATGTMGMRGFKGGLEAVMIRLVNGSGPHEGRVEVYHDRRWGTVCDDSWDKKDGDVVCRMLGFRGAQEVARTARFGQGPVVITAMEGINNFKTPNKLSEKKKSALCSTPCLNIPASPFMQKLGFGTGVNVYLMKRSPRGLSHSPWAVKKINSKCNGHYQSMYQKRLTDEAKILKSLHHPNIVGYRAFTEASDGSLCLAMEYGGEKSLNDLIEERNKDSQGPFPAAIIVKVALNMARGLKYLHQEKKLLHGDIKSSNVVIKGNFETIKICDVGVSLPLDENMTVTDPEACYIGTEPWKPKEALEENGIITDKADIFAFGLTLWEMMTLCIPHINLSDDDDDDDDDEDKTFDESDFDDEAYYAALGTRPPINMEELDETYQKVIELFSVCTNENPKDRPSAAHIVEALEIEVQ</sequence>
<keyword evidence="15" id="KW-0472">Membrane</keyword>
<evidence type="ECO:0000256" key="5">
    <source>
        <dbReference type="ARBA" id="ARBA00022777"/>
    </source>
</evidence>
<evidence type="ECO:0000256" key="13">
    <source>
        <dbReference type="PROSITE-ProRule" id="PRU00196"/>
    </source>
</evidence>
<keyword evidence="6" id="KW-0067">ATP-binding</keyword>
<keyword evidence="7" id="KW-1015">Disulfide bond</keyword>
<keyword evidence="15" id="KW-0812">Transmembrane</keyword>
<proteinExistence type="predicted"/>
<dbReference type="FunFam" id="1.10.510.10:FF:000556">
    <property type="entry name" value="Lymphokine-activated killer T-cell-originated protein kinase"/>
    <property type="match status" value="1"/>
</dbReference>
<dbReference type="eggNOG" id="KOG0192">
    <property type="taxonomic scope" value="Eukaryota"/>
</dbReference>
<protein>
    <recommendedName>
        <fullName evidence="12">Soluble scavenger receptor cysteine-rich domain-containing protein SSC5D</fullName>
    </recommendedName>
</protein>
<feature type="region of interest" description="Disordered" evidence="14">
    <location>
        <begin position="307"/>
        <end position="330"/>
    </location>
</feature>
<dbReference type="InParanoid" id="L5L1I0"/>
<evidence type="ECO:0000256" key="1">
    <source>
        <dbReference type="ARBA" id="ARBA00022679"/>
    </source>
</evidence>
<dbReference type="SUPFAM" id="SSF56487">
    <property type="entry name" value="SRCR-like"/>
    <property type="match status" value="1"/>
</dbReference>
<dbReference type="STRING" id="9402.L5L1I0"/>
<gene>
    <name evidence="18" type="ORF">PAL_GLEAN10016575</name>
</gene>
<dbReference type="FunFam" id="3.10.250.10:FF:000007">
    <property type="entry name" value="Soluble scavenger receptor cysteine-rich domain-containing protein SSC5D"/>
    <property type="match status" value="1"/>
</dbReference>
<evidence type="ECO:0000256" key="9">
    <source>
        <dbReference type="ARBA" id="ARBA00023180"/>
    </source>
</evidence>
<dbReference type="PANTHER" id="PTHR43289:SF14">
    <property type="entry name" value="LYMPHOKINE-ACTIVATED KILLER T-CELL-ORIGINATED PROTEIN KINASE"/>
    <property type="match status" value="1"/>
</dbReference>
<dbReference type="PROSITE" id="PS00108">
    <property type="entry name" value="PROTEIN_KINASE_ST"/>
    <property type="match status" value="1"/>
</dbReference>
<dbReference type="Gene3D" id="3.10.250.10">
    <property type="entry name" value="SRCR-like domain"/>
    <property type="match status" value="1"/>
</dbReference>
<dbReference type="SMART" id="SM00220">
    <property type="entry name" value="S_TKc"/>
    <property type="match status" value="1"/>
</dbReference>
<evidence type="ECO:0000256" key="2">
    <source>
        <dbReference type="ARBA" id="ARBA00022729"/>
    </source>
</evidence>
<evidence type="ECO:0000256" key="12">
    <source>
        <dbReference type="ARBA" id="ARBA00069168"/>
    </source>
</evidence>
<comment type="subunit">
    <text evidence="11">Interacts with LGALS1 and laminin.</text>
</comment>
<dbReference type="PROSITE" id="PS50011">
    <property type="entry name" value="PROTEIN_KINASE_DOM"/>
    <property type="match status" value="1"/>
</dbReference>
<dbReference type="FunCoup" id="L5L1I0">
    <property type="interactions" value="91"/>
</dbReference>
<dbReference type="Gene3D" id="3.30.200.20">
    <property type="entry name" value="Phosphorylase Kinase, domain 1"/>
    <property type="match status" value="1"/>
</dbReference>
<keyword evidence="5" id="KW-0418">Kinase</keyword>
<dbReference type="InterPro" id="IPR000719">
    <property type="entry name" value="Prot_kinase_dom"/>
</dbReference>
<keyword evidence="15" id="KW-1133">Transmembrane helix</keyword>
<dbReference type="InterPro" id="IPR001190">
    <property type="entry name" value="SRCR"/>
</dbReference>
<dbReference type="Gene3D" id="1.10.510.10">
    <property type="entry name" value="Transferase(Phosphotransferase) domain 1"/>
    <property type="match status" value="1"/>
</dbReference>
<keyword evidence="3" id="KW-0677">Repeat</keyword>
<evidence type="ECO:0000256" key="14">
    <source>
        <dbReference type="SAM" id="MobiDB-lite"/>
    </source>
</evidence>
<evidence type="ECO:0000313" key="18">
    <source>
        <dbReference type="EMBL" id="ELK17482.1"/>
    </source>
</evidence>
<keyword evidence="2" id="KW-0732">Signal</keyword>
<dbReference type="PROSITE" id="PS50287">
    <property type="entry name" value="SRCR_2"/>
    <property type="match status" value="1"/>
</dbReference>
<comment type="function">
    <text evidence="10">Binds to extracellular matrix proteins. Binds to pathogen-associated molecular patterns (PAMPs) present on the cell walls of Gram-positive and Gram-negative bacteria and fungi, behaving as a pattern recognition receptor (PRR). Induces bacterial and fungal aggregation and subsequent inhibition of PAMP-induced cytokine release. Does not possess intrinsic bactericidal activity. May play a role in the innate defense and homeostasis of certain epithelial surfaces.</text>
</comment>
<dbReference type="GO" id="GO:0016020">
    <property type="term" value="C:membrane"/>
    <property type="evidence" value="ECO:0007669"/>
    <property type="project" value="InterPro"/>
</dbReference>
<evidence type="ECO:0000256" key="4">
    <source>
        <dbReference type="ARBA" id="ARBA00022741"/>
    </source>
</evidence>
<evidence type="ECO:0000256" key="8">
    <source>
        <dbReference type="ARBA" id="ARBA00023170"/>
    </source>
</evidence>
<dbReference type="EMBL" id="KB030405">
    <property type="protein sequence ID" value="ELK17482.1"/>
    <property type="molecule type" value="Genomic_DNA"/>
</dbReference>
<organism evidence="18 19">
    <name type="scientific">Pteropus alecto</name>
    <name type="common">Black flying fox</name>
    <dbReference type="NCBI Taxonomy" id="9402"/>
    <lineage>
        <taxon>Eukaryota</taxon>
        <taxon>Metazoa</taxon>
        <taxon>Chordata</taxon>
        <taxon>Craniata</taxon>
        <taxon>Vertebrata</taxon>
        <taxon>Euteleostomi</taxon>
        <taxon>Mammalia</taxon>
        <taxon>Eutheria</taxon>
        <taxon>Laurasiatheria</taxon>
        <taxon>Chiroptera</taxon>
        <taxon>Yinpterochiroptera</taxon>
        <taxon>Pteropodoidea</taxon>
        <taxon>Pteropodidae</taxon>
        <taxon>Pteropodinae</taxon>
        <taxon>Pteropus</taxon>
    </lineage>
</organism>
<reference evidence="19" key="1">
    <citation type="journal article" date="2013" name="Science">
        <title>Comparative analysis of bat genomes provides insight into the evolution of flight and immunity.</title>
        <authorList>
            <person name="Zhang G."/>
            <person name="Cowled C."/>
            <person name="Shi Z."/>
            <person name="Huang Z."/>
            <person name="Bishop-Lilly K.A."/>
            <person name="Fang X."/>
            <person name="Wynne J.W."/>
            <person name="Xiong Z."/>
            <person name="Baker M.L."/>
            <person name="Zhao W."/>
            <person name="Tachedjian M."/>
            <person name="Zhu Y."/>
            <person name="Zhou P."/>
            <person name="Jiang X."/>
            <person name="Ng J."/>
            <person name="Yang L."/>
            <person name="Wu L."/>
            <person name="Xiao J."/>
            <person name="Feng Y."/>
            <person name="Chen Y."/>
            <person name="Sun X."/>
            <person name="Zhang Y."/>
            <person name="Marsh G.A."/>
            <person name="Crameri G."/>
            <person name="Broder C.C."/>
            <person name="Frey K.G."/>
            <person name="Wang L.F."/>
            <person name="Wang J."/>
        </authorList>
    </citation>
    <scope>NUCLEOTIDE SEQUENCE [LARGE SCALE GENOMIC DNA]</scope>
</reference>
<comment type="caution">
    <text evidence="13">Lacks conserved residue(s) required for the propagation of feature annotation.</text>
</comment>
<dbReference type="PRINTS" id="PR00258">
    <property type="entry name" value="SPERACTRCPTR"/>
</dbReference>
<dbReference type="PANTHER" id="PTHR43289">
    <property type="entry name" value="MITOGEN-ACTIVATED PROTEIN KINASE KINASE KINASE 20-RELATED"/>
    <property type="match status" value="1"/>
</dbReference>
<dbReference type="InterPro" id="IPR036772">
    <property type="entry name" value="SRCR-like_dom_sf"/>
</dbReference>
<evidence type="ECO:0000256" key="10">
    <source>
        <dbReference type="ARBA" id="ARBA00058074"/>
    </source>
</evidence>
<dbReference type="Pfam" id="PF00069">
    <property type="entry name" value="Pkinase"/>
    <property type="match status" value="1"/>
</dbReference>
<dbReference type="InterPro" id="IPR041989">
    <property type="entry name" value="PKc_TOPK"/>
</dbReference>
<evidence type="ECO:0000256" key="15">
    <source>
        <dbReference type="SAM" id="Phobius"/>
    </source>
</evidence>
<dbReference type="CDD" id="cd14001">
    <property type="entry name" value="PKc_TOPK"/>
    <property type="match status" value="1"/>
</dbReference>
<evidence type="ECO:0000256" key="7">
    <source>
        <dbReference type="ARBA" id="ARBA00023157"/>
    </source>
</evidence>
<dbReference type="Proteomes" id="UP000010552">
    <property type="component" value="Unassembled WGS sequence"/>
</dbReference>
<feature type="transmembrane region" description="Helical" evidence="15">
    <location>
        <begin position="61"/>
        <end position="81"/>
    </location>
</feature>
<keyword evidence="19" id="KW-1185">Reference proteome</keyword>
<evidence type="ECO:0000313" key="19">
    <source>
        <dbReference type="Proteomes" id="UP000010552"/>
    </source>
</evidence>
<dbReference type="InterPro" id="IPR008271">
    <property type="entry name" value="Ser/Thr_kinase_AS"/>
</dbReference>
<evidence type="ECO:0000259" key="16">
    <source>
        <dbReference type="PROSITE" id="PS50011"/>
    </source>
</evidence>